<dbReference type="SUPFAM" id="SSF47240">
    <property type="entry name" value="Ferritin-like"/>
    <property type="match status" value="1"/>
</dbReference>
<dbReference type="InterPro" id="IPR009078">
    <property type="entry name" value="Ferritin-like_SF"/>
</dbReference>
<dbReference type="Proteomes" id="UP001156873">
    <property type="component" value="Unassembled WGS sequence"/>
</dbReference>
<evidence type="ECO:0000313" key="1">
    <source>
        <dbReference type="EMBL" id="MDH5835657.1"/>
    </source>
</evidence>
<proteinExistence type="predicted"/>
<dbReference type="InterPro" id="IPR010287">
    <property type="entry name" value="DUF892_YciF-like"/>
</dbReference>
<organism evidence="1 2">
    <name type="scientific">Luteimonas kalidii</name>
    <dbReference type="NCBI Taxonomy" id="3042025"/>
    <lineage>
        <taxon>Bacteria</taxon>
        <taxon>Pseudomonadati</taxon>
        <taxon>Pseudomonadota</taxon>
        <taxon>Gammaproteobacteria</taxon>
        <taxon>Lysobacterales</taxon>
        <taxon>Lysobacteraceae</taxon>
        <taxon>Luteimonas</taxon>
    </lineage>
</organism>
<dbReference type="InterPro" id="IPR012347">
    <property type="entry name" value="Ferritin-like"/>
</dbReference>
<sequence>MPEDRNERLLTWLRDAHAMEREADTMLRTMGSRLEHYPQLRARIEQHVDETRGQMETLERCIEQLGGSTSTAKDAMGSVMATIHAMGNAMMEDEVAKGTGLSYAFEHLEIATYRALVLAAREAGQEEIAAACETILAEEVAMADWLFANQPDVIREFLARDAEGVDAKR</sequence>
<protein>
    <submittedName>
        <fullName evidence="1">Ferritin-like domain-containing protein</fullName>
    </submittedName>
</protein>
<dbReference type="EMBL" id="JARXRO010000020">
    <property type="protein sequence ID" value="MDH5835657.1"/>
    <property type="molecule type" value="Genomic_DNA"/>
</dbReference>
<reference evidence="1 2" key="1">
    <citation type="submission" date="2023-04" db="EMBL/GenBank/DDBJ databases">
        <title>Luteimonas sp. M1R5S59.</title>
        <authorList>
            <person name="Sun J.-Q."/>
        </authorList>
    </citation>
    <scope>NUCLEOTIDE SEQUENCE [LARGE SCALE GENOMIC DNA]</scope>
    <source>
        <strain evidence="1 2">M1R5S59</strain>
    </source>
</reference>
<dbReference type="RefSeq" id="WP_280580449.1">
    <property type="nucleotide sequence ID" value="NZ_JARXRO010000020.1"/>
</dbReference>
<dbReference type="Gene3D" id="1.20.1260.10">
    <property type="match status" value="1"/>
</dbReference>
<accession>A0ABT6JY86</accession>
<comment type="caution">
    <text evidence="1">The sequence shown here is derived from an EMBL/GenBank/DDBJ whole genome shotgun (WGS) entry which is preliminary data.</text>
</comment>
<gene>
    <name evidence="1" type="ORF">QFW81_17250</name>
</gene>
<name>A0ABT6JY86_9GAMM</name>
<keyword evidence="2" id="KW-1185">Reference proteome</keyword>
<dbReference type="Pfam" id="PF05974">
    <property type="entry name" value="DUF892"/>
    <property type="match status" value="1"/>
</dbReference>
<evidence type="ECO:0000313" key="2">
    <source>
        <dbReference type="Proteomes" id="UP001156873"/>
    </source>
</evidence>